<sequence>MRDCDCDSDSDNVLMRLAVYTGASLGSDPLFPEAARAFATTLARRGVGVVYGGGHVGLMGVVADAALAAGGEVVGVMPQSLVDDETAHTGLTELRIVRTMHERKAEMAALADGFVALPGGLGTLEEIFEAWTWLQVGVHAKPVGFLDVAGYWRPLLDAVASMSAAGLVRPEYRDAAVVAQDADELLARFAAWEAPRRRWSEPPVPGADAPAGPAQGPVPEAFHRRPYSFVRRGDRLTARRQKAWDDWAPTRVLEVPRTHADTSVHPDHDFDAVAAFGREAPLVVEIGSGLGEAVVAAAAAHPEQDYLAVEVYKPGIADLLLKAGQAGVDNVRVVQANAPEVLEHMLAPASVDELWVFFPDPWHKTRHHKRRLVSPAFAELAARVLVPGGLWRLATDWQEYALVMREVLDASPQFENVHPGPLADDEHPDTGWAPRWEGRVLTSFERKAQEAGRVPRDLRNGVPALPGPERDGFVVVPPGDPRTQPLLEGLHHEYVERYGPEIGAEEMAEHPVDDFTAPAGALLLLLEGGTTVGGGAFRRHDDATAELKRVWTAPAHRRRGISRRVLAELERLAAAAGYRRIHLTTGSRQPEASALYRSSGYVLLPGTARVYPGGVYDVGFEKHLR</sequence>
<dbReference type="Gene3D" id="3.40.50.450">
    <property type="match status" value="1"/>
</dbReference>
<dbReference type="InterPro" id="IPR016181">
    <property type="entry name" value="Acyl_CoA_acyltransferase"/>
</dbReference>
<evidence type="ECO:0000256" key="7">
    <source>
        <dbReference type="ARBA" id="ARBA00022712"/>
    </source>
</evidence>
<protein>
    <recommendedName>
        <fullName evidence="11">N-acetyltransferase domain-containing protein</fullName>
    </recommendedName>
</protein>
<dbReference type="InterPro" id="IPR005269">
    <property type="entry name" value="LOG"/>
</dbReference>
<dbReference type="EMBL" id="BRXU01000063">
    <property type="protein sequence ID" value="GLC62287.1"/>
    <property type="molecule type" value="Genomic_DNA"/>
</dbReference>
<dbReference type="PROSITE" id="PS51625">
    <property type="entry name" value="SAM_MT_TRMB"/>
    <property type="match status" value="1"/>
</dbReference>
<comment type="caution">
    <text evidence="12">The sequence shown here is derived from an EMBL/GenBank/DDBJ whole genome shotgun (WGS) entry which is preliminary data.</text>
</comment>
<dbReference type="Gene3D" id="3.40.630.30">
    <property type="match status" value="1"/>
</dbReference>
<keyword evidence="3" id="KW-0489">Methyltransferase</keyword>
<dbReference type="SUPFAM" id="SSF102405">
    <property type="entry name" value="MCP/YpsA-like"/>
    <property type="match status" value="1"/>
</dbReference>
<dbReference type="NCBIfam" id="TIGR00730">
    <property type="entry name" value="Rossman fold protein, TIGR00730 family"/>
    <property type="match status" value="1"/>
</dbReference>
<evidence type="ECO:0000313" key="12">
    <source>
        <dbReference type="EMBL" id="GLC62287.1"/>
    </source>
</evidence>
<dbReference type="InterPro" id="IPR055361">
    <property type="entry name" value="tRNA_methyltr_TrmB_bact"/>
</dbReference>
<evidence type="ECO:0000256" key="8">
    <source>
        <dbReference type="ARBA" id="ARBA00047718"/>
    </source>
</evidence>
<feature type="region of interest" description="Disordered" evidence="10">
    <location>
        <begin position="198"/>
        <end position="217"/>
    </location>
</feature>
<evidence type="ECO:0000256" key="9">
    <source>
        <dbReference type="ARBA" id="ARBA00049153"/>
    </source>
</evidence>
<dbReference type="GO" id="GO:0016747">
    <property type="term" value="F:acyltransferase activity, transferring groups other than amino-acyl groups"/>
    <property type="evidence" value="ECO:0007669"/>
    <property type="project" value="InterPro"/>
</dbReference>
<dbReference type="PANTHER" id="PTHR31223">
    <property type="entry name" value="LOG FAMILY PROTEIN YJL055W"/>
    <property type="match status" value="1"/>
</dbReference>
<dbReference type="Pfam" id="PF03641">
    <property type="entry name" value="Lysine_decarbox"/>
    <property type="match status" value="1"/>
</dbReference>
<accession>A0A9W6C2E6</accession>
<dbReference type="SUPFAM" id="SSF55729">
    <property type="entry name" value="Acyl-CoA N-acyltransferases (Nat)"/>
    <property type="match status" value="1"/>
</dbReference>
<comment type="catalytic activity">
    <reaction evidence="9">
        <text>9-ribosyl-trans-zeatin 5'-phosphate + H2O = trans-zeatin + D-ribose 5-phosphate</text>
        <dbReference type="Rhea" id="RHEA:48564"/>
        <dbReference type="ChEBI" id="CHEBI:15377"/>
        <dbReference type="ChEBI" id="CHEBI:16522"/>
        <dbReference type="ChEBI" id="CHEBI:78346"/>
        <dbReference type="ChEBI" id="CHEBI:87947"/>
        <dbReference type="EC" id="3.2.2.n1"/>
    </reaction>
</comment>
<name>A0A9W6C2E6_9CHLO</name>
<dbReference type="InterPro" id="IPR029063">
    <property type="entry name" value="SAM-dependent_MTases_sf"/>
</dbReference>
<dbReference type="GO" id="GO:0016799">
    <property type="term" value="F:hydrolase activity, hydrolyzing N-glycosyl compounds"/>
    <property type="evidence" value="ECO:0007669"/>
    <property type="project" value="TreeGrafter"/>
</dbReference>
<dbReference type="GO" id="GO:0005829">
    <property type="term" value="C:cytosol"/>
    <property type="evidence" value="ECO:0007669"/>
    <property type="project" value="TreeGrafter"/>
</dbReference>
<dbReference type="PROSITE" id="PS51186">
    <property type="entry name" value="GNAT"/>
    <property type="match status" value="1"/>
</dbReference>
<dbReference type="Proteomes" id="UP001165080">
    <property type="component" value="Unassembled WGS sequence"/>
</dbReference>
<proteinExistence type="inferred from homology"/>
<comment type="catalytic activity">
    <reaction evidence="1">
        <text>guanosine(46) in tRNA + S-adenosyl-L-methionine = N(7)-methylguanosine(46) in tRNA + S-adenosyl-L-homocysteine</text>
        <dbReference type="Rhea" id="RHEA:42708"/>
        <dbReference type="Rhea" id="RHEA-COMP:10188"/>
        <dbReference type="Rhea" id="RHEA-COMP:10189"/>
        <dbReference type="ChEBI" id="CHEBI:57856"/>
        <dbReference type="ChEBI" id="CHEBI:59789"/>
        <dbReference type="ChEBI" id="CHEBI:74269"/>
        <dbReference type="ChEBI" id="CHEBI:74480"/>
        <dbReference type="EC" id="2.1.1.33"/>
    </reaction>
</comment>
<dbReference type="Pfam" id="PF02390">
    <property type="entry name" value="Methyltransf_4"/>
    <property type="match status" value="1"/>
</dbReference>
<dbReference type="NCBIfam" id="TIGR00091">
    <property type="entry name" value="tRNA (guanosine(46)-N7)-methyltransferase TrmB"/>
    <property type="match status" value="1"/>
</dbReference>
<dbReference type="HAMAP" id="MF_01057">
    <property type="entry name" value="tRNA_methyltr_TrmB"/>
    <property type="match status" value="1"/>
</dbReference>
<comment type="catalytic activity">
    <reaction evidence="8">
        <text>N(6)-(dimethylallyl)adenosine 5'-phosphate + H2O = N(6)-dimethylallyladenine + D-ribose 5-phosphate</text>
        <dbReference type="Rhea" id="RHEA:48560"/>
        <dbReference type="ChEBI" id="CHEBI:15377"/>
        <dbReference type="ChEBI" id="CHEBI:17660"/>
        <dbReference type="ChEBI" id="CHEBI:57526"/>
        <dbReference type="ChEBI" id="CHEBI:78346"/>
        <dbReference type="EC" id="3.2.2.n1"/>
    </reaction>
</comment>
<feature type="domain" description="N-acetyltransferase" evidence="11">
    <location>
        <begin position="474"/>
        <end position="625"/>
    </location>
</feature>
<keyword evidence="5" id="KW-0949">S-adenosyl-L-methionine</keyword>
<dbReference type="PANTHER" id="PTHR31223:SF70">
    <property type="entry name" value="LOG FAMILY PROTEIN YJL055W"/>
    <property type="match status" value="1"/>
</dbReference>
<comment type="similarity">
    <text evidence="2">Belongs to the LOG family.</text>
</comment>
<evidence type="ECO:0000256" key="3">
    <source>
        <dbReference type="ARBA" id="ARBA00022603"/>
    </source>
</evidence>
<evidence type="ECO:0000256" key="5">
    <source>
        <dbReference type="ARBA" id="ARBA00022691"/>
    </source>
</evidence>
<organism evidence="12 13">
    <name type="scientific">Pleodorina starrii</name>
    <dbReference type="NCBI Taxonomy" id="330485"/>
    <lineage>
        <taxon>Eukaryota</taxon>
        <taxon>Viridiplantae</taxon>
        <taxon>Chlorophyta</taxon>
        <taxon>core chlorophytes</taxon>
        <taxon>Chlorophyceae</taxon>
        <taxon>CS clade</taxon>
        <taxon>Chlamydomonadales</taxon>
        <taxon>Volvocaceae</taxon>
        <taxon>Pleodorina</taxon>
    </lineage>
</organism>
<evidence type="ECO:0000256" key="2">
    <source>
        <dbReference type="ARBA" id="ARBA00006763"/>
    </source>
</evidence>
<feature type="compositionally biased region" description="Low complexity" evidence="10">
    <location>
        <begin position="206"/>
        <end position="217"/>
    </location>
</feature>
<dbReference type="Pfam" id="PF00583">
    <property type="entry name" value="Acetyltransf_1"/>
    <property type="match status" value="1"/>
</dbReference>
<reference evidence="12 13" key="1">
    <citation type="journal article" date="2023" name="Commun. Biol.">
        <title>Reorganization of the ancestral sex-determining regions during the evolution of trioecy in Pleodorina starrii.</title>
        <authorList>
            <person name="Takahashi K."/>
            <person name="Suzuki S."/>
            <person name="Kawai-Toyooka H."/>
            <person name="Yamamoto K."/>
            <person name="Hamaji T."/>
            <person name="Ootsuki R."/>
            <person name="Yamaguchi H."/>
            <person name="Kawachi M."/>
            <person name="Higashiyama T."/>
            <person name="Nozaki H."/>
        </authorList>
    </citation>
    <scope>NUCLEOTIDE SEQUENCE [LARGE SCALE GENOMIC DNA]</scope>
    <source>
        <strain evidence="12 13">NIES-4479</strain>
    </source>
</reference>
<evidence type="ECO:0000256" key="1">
    <source>
        <dbReference type="ARBA" id="ARBA00000142"/>
    </source>
</evidence>
<evidence type="ECO:0000259" key="11">
    <source>
        <dbReference type="PROSITE" id="PS51186"/>
    </source>
</evidence>
<dbReference type="GO" id="GO:0008176">
    <property type="term" value="F:tRNA (guanine(46)-N7)-methyltransferase activity"/>
    <property type="evidence" value="ECO:0007669"/>
    <property type="project" value="UniProtKB-EC"/>
</dbReference>
<dbReference type="InterPro" id="IPR000182">
    <property type="entry name" value="GNAT_dom"/>
</dbReference>
<keyword evidence="13" id="KW-1185">Reference proteome</keyword>
<dbReference type="CDD" id="cd02440">
    <property type="entry name" value="AdoMet_MTases"/>
    <property type="match status" value="1"/>
</dbReference>
<keyword evidence="6" id="KW-0819">tRNA processing</keyword>
<keyword evidence="7" id="KW-0203">Cytokinin biosynthesis</keyword>
<evidence type="ECO:0000313" key="13">
    <source>
        <dbReference type="Proteomes" id="UP001165080"/>
    </source>
</evidence>
<dbReference type="Gene3D" id="3.40.50.150">
    <property type="entry name" value="Vaccinia Virus protein VP39"/>
    <property type="match status" value="1"/>
</dbReference>
<dbReference type="AlphaFoldDB" id="A0A9W6C2E6"/>
<keyword evidence="4" id="KW-0808">Transferase</keyword>
<gene>
    <name evidence="12" type="primary">PLESTB003261</name>
    <name evidence="12" type="ORF">PLESTB_001866800</name>
</gene>
<evidence type="ECO:0000256" key="10">
    <source>
        <dbReference type="SAM" id="MobiDB-lite"/>
    </source>
</evidence>
<dbReference type="InterPro" id="IPR003358">
    <property type="entry name" value="tRNA_(Gua-N-7)_MeTrfase_Trmb"/>
</dbReference>
<dbReference type="InterPro" id="IPR031100">
    <property type="entry name" value="LOG_fam"/>
</dbReference>
<dbReference type="SUPFAM" id="SSF53335">
    <property type="entry name" value="S-adenosyl-L-methionine-dependent methyltransferases"/>
    <property type="match status" value="1"/>
</dbReference>
<evidence type="ECO:0000256" key="4">
    <source>
        <dbReference type="ARBA" id="ARBA00022679"/>
    </source>
</evidence>
<evidence type="ECO:0000256" key="6">
    <source>
        <dbReference type="ARBA" id="ARBA00022694"/>
    </source>
</evidence>
<dbReference type="GO" id="GO:0009691">
    <property type="term" value="P:cytokinin biosynthetic process"/>
    <property type="evidence" value="ECO:0007669"/>
    <property type="project" value="UniProtKB-KW"/>
</dbReference>